<dbReference type="AlphaFoldDB" id="A0A4S2GYF0"/>
<dbReference type="Gene3D" id="1.25.40.10">
    <property type="entry name" value="Tetratricopeptide repeat domain"/>
    <property type="match status" value="1"/>
</dbReference>
<keyword evidence="1" id="KW-1133">Transmembrane helix</keyword>
<evidence type="ECO:0008006" key="4">
    <source>
        <dbReference type="Google" id="ProtNLM"/>
    </source>
</evidence>
<name>A0A4S2GYF0_9PROT</name>
<dbReference type="PIRSF" id="PIRSF030959">
    <property type="entry name" value="UCP030959"/>
    <property type="match status" value="1"/>
</dbReference>
<protein>
    <recommendedName>
        <fullName evidence="4">Tetratricopeptide repeat protein</fullName>
    </recommendedName>
</protein>
<dbReference type="EMBL" id="SRXW01000003">
    <property type="protein sequence ID" value="TGY88146.1"/>
    <property type="molecule type" value="Genomic_DNA"/>
</dbReference>
<proteinExistence type="predicted"/>
<dbReference type="InterPro" id="IPR014562">
    <property type="entry name" value="UCP030959_TPR_rpt-cont"/>
</dbReference>
<dbReference type="SUPFAM" id="SSF48452">
    <property type="entry name" value="TPR-like"/>
    <property type="match status" value="1"/>
</dbReference>
<dbReference type="InterPro" id="IPR011990">
    <property type="entry name" value="TPR-like_helical_dom_sf"/>
</dbReference>
<sequence length="245" mass="26908">MPVFLGAHVLIALAFAVHAVRSGQPIYWLVILFMFPGLGSLVYAVTVVLPGLGQSPQARRAGAAARRLIDPERELRTALHQLEISRTPGNLKRAGEALLALERPREALDLYREATEGAFREDAALLQGRAQAEFESGDVGAALQTLETLKSAHPTLRLPGAHLLYARALEAAGRREEALAEYEAVSGYFPGAEAQARWAMALEADGRREAARERWQHILSAARIAPQHARRMQKRWIDLARSRAG</sequence>
<gene>
    <name evidence="2" type="ORF">E5163_09910</name>
</gene>
<reference evidence="2 3" key="1">
    <citation type="journal article" date="2017" name="Int. J. Syst. Evol. Microbiol.">
        <title>Marinicauda algicola sp. nov., isolated from a marine red alga Rhodosorus marinus.</title>
        <authorList>
            <person name="Jeong S.E."/>
            <person name="Jeon S.H."/>
            <person name="Chun B.H."/>
            <person name="Kim D.W."/>
            <person name="Jeon C.O."/>
        </authorList>
    </citation>
    <scope>NUCLEOTIDE SEQUENCE [LARGE SCALE GENOMIC DNA]</scope>
    <source>
        <strain evidence="2 3">JCM 31718</strain>
    </source>
</reference>
<comment type="caution">
    <text evidence="2">The sequence shown here is derived from an EMBL/GenBank/DDBJ whole genome shotgun (WGS) entry which is preliminary data.</text>
</comment>
<dbReference type="RefSeq" id="WP_135995991.1">
    <property type="nucleotide sequence ID" value="NZ_CP071057.1"/>
</dbReference>
<evidence type="ECO:0000313" key="2">
    <source>
        <dbReference type="EMBL" id="TGY88146.1"/>
    </source>
</evidence>
<accession>A0A4S2GYF0</accession>
<feature type="transmembrane region" description="Helical" evidence="1">
    <location>
        <begin position="26"/>
        <end position="52"/>
    </location>
</feature>
<evidence type="ECO:0000313" key="3">
    <source>
        <dbReference type="Proteomes" id="UP000308054"/>
    </source>
</evidence>
<dbReference type="OrthoDB" id="7559170at2"/>
<keyword evidence="3" id="KW-1185">Reference proteome</keyword>
<organism evidence="2 3">
    <name type="scientific">Marinicauda algicola</name>
    <dbReference type="NCBI Taxonomy" id="2029849"/>
    <lineage>
        <taxon>Bacteria</taxon>
        <taxon>Pseudomonadati</taxon>
        <taxon>Pseudomonadota</taxon>
        <taxon>Alphaproteobacteria</taxon>
        <taxon>Maricaulales</taxon>
        <taxon>Maricaulaceae</taxon>
        <taxon>Marinicauda</taxon>
    </lineage>
</organism>
<evidence type="ECO:0000256" key="1">
    <source>
        <dbReference type="SAM" id="Phobius"/>
    </source>
</evidence>
<keyword evidence="1" id="KW-0812">Transmembrane</keyword>
<dbReference type="Proteomes" id="UP000308054">
    <property type="component" value="Unassembled WGS sequence"/>
</dbReference>
<keyword evidence="1" id="KW-0472">Membrane</keyword>